<dbReference type="EMBL" id="JAHOEF010000139">
    <property type="protein sequence ID" value="MBV3383777.1"/>
    <property type="molecule type" value="Genomic_DNA"/>
</dbReference>
<protein>
    <recommendedName>
        <fullName evidence="6">Pseudouridine synthase</fullName>
        <ecNumber evidence="6">5.4.99.-</ecNumber>
    </recommendedName>
</protein>
<evidence type="ECO:0000259" key="7">
    <source>
        <dbReference type="SMART" id="SM00363"/>
    </source>
</evidence>
<dbReference type="Pfam" id="PF00849">
    <property type="entry name" value="PseudoU_synth_2"/>
    <property type="match status" value="1"/>
</dbReference>
<keyword evidence="11" id="KW-1185">Reference proteome</keyword>
<evidence type="ECO:0000313" key="11">
    <source>
        <dbReference type="Proteomes" id="UP001197492"/>
    </source>
</evidence>
<evidence type="ECO:0000313" key="10">
    <source>
        <dbReference type="Proteomes" id="UP001196408"/>
    </source>
</evidence>
<dbReference type="InterPro" id="IPR002942">
    <property type="entry name" value="S4_RNA-bd"/>
</dbReference>
<evidence type="ECO:0000256" key="6">
    <source>
        <dbReference type="RuleBase" id="RU362028"/>
    </source>
</evidence>
<dbReference type="NCBIfam" id="TIGR00005">
    <property type="entry name" value="rluA_subfam"/>
    <property type="match status" value="1"/>
</dbReference>
<dbReference type="EMBL" id="JAHOEL010000143">
    <property type="protein sequence ID" value="MBV3393817.1"/>
    <property type="molecule type" value="Genomic_DNA"/>
</dbReference>
<evidence type="ECO:0000313" key="9">
    <source>
        <dbReference type="EMBL" id="MBV3393817.1"/>
    </source>
</evidence>
<dbReference type="CDD" id="cd00165">
    <property type="entry name" value="S4"/>
    <property type="match status" value="1"/>
</dbReference>
<dbReference type="PROSITE" id="PS01129">
    <property type="entry name" value="PSI_RLU"/>
    <property type="match status" value="1"/>
</dbReference>
<dbReference type="InterPro" id="IPR006225">
    <property type="entry name" value="PsdUridine_synth_RluC/D"/>
</dbReference>
<dbReference type="PROSITE" id="PS50889">
    <property type="entry name" value="S4"/>
    <property type="match status" value="1"/>
</dbReference>
<dbReference type="CDD" id="cd02869">
    <property type="entry name" value="PseudoU_synth_RluA_like"/>
    <property type="match status" value="1"/>
</dbReference>
<proteinExistence type="inferred from homology"/>
<accession>A0AAW4MVT8</accession>
<dbReference type="EC" id="5.4.99.-" evidence="6"/>
<feature type="domain" description="RNA-binding S4" evidence="7">
    <location>
        <begin position="9"/>
        <end position="63"/>
    </location>
</feature>
<dbReference type="RefSeq" id="WP_217748405.1">
    <property type="nucleotide sequence ID" value="NZ_JAHOEB010000141.1"/>
</dbReference>
<comment type="similarity">
    <text evidence="2 6">Belongs to the pseudouridine synthase RluA family.</text>
</comment>
<name>A0AAW4MVT8_9FIRM</name>
<dbReference type="Proteomes" id="UP001197492">
    <property type="component" value="Unassembled WGS sequence"/>
</dbReference>
<evidence type="ECO:0000256" key="4">
    <source>
        <dbReference type="PIRSR" id="PIRSR606225-1"/>
    </source>
</evidence>
<dbReference type="PANTHER" id="PTHR21600:SF44">
    <property type="entry name" value="RIBOSOMAL LARGE SUBUNIT PSEUDOURIDINE SYNTHASE D"/>
    <property type="match status" value="1"/>
</dbReference>
<comment type="catalytic activity">
    <reaction evidence="1 6">
        <text>a uridine in RNA = a pseudouridine in RNA</text>
        <dbReference type="Rhea" id="RHEA:48348"/>
        <dbReference type="Rhea" id="RHEA-COMP:12068"/>
        <dbReference type="Rhea" id="RHEA-COMP:12069"/>
        <dbReference type="ChEBI" id="CHEBI:65314"/>
        <dbReference type="ChEBI" id="CHEBI:65315"/>
    </reaction>
</comment>
<evidence type="ECO:0000256" key="5">
    <source>
        <dbReference type="PROSITE-ProRule" id="PRU00182"/>
    </source>
</evidence>
<dbReference type="InterPro" id="IPR006145">
    <property type="entry name" value="PsdUridine_synth_RsuA/RluA"/>
</dbReference>
<keyword evidence="5" id="KW-0694">RNA-binding</keyword>
<gene>
    <name evidence="8" type="ORF">KSV97_11280</name>
    <name evidence="9" type="ORF">KSW06_11325</name>
</gene>
<dbReference type="PANTHER" id="PTHR21600">
    <property type="entry name" value="MITOCHONDRIAL RNA PSEUDOURIDINE SYNTHASE"/>
    <property type="match status" value="1"/>
</dbReference>
<evidence type="ECO:0000313" key="8">
    <source>
        <dbReference type="EMBL" id="MBV3383777.1"/>
    </source>
</evidence>
<dbReference type="SMART" id="SM00363">
    <property type="entry name" value="S4"/>
    <property type="match status" value="1"/>
</dbReference>
<dbReference type="AlphaFoldDB" id="A0AAW4MVT8"/>
<dbReference type="GO" id="GO:0000455">
    <property type="term" value="P:enzyme-directed rRNA pseudouridine synthesis"/>
    <property type="evidence" value="ECO:0007669"/>
    <property type="project" value="TreeGrafter"/>
</dbReference>
<dbReference type="InterPro" id="IPR006224">
    <property type="entry name" value="PsdUridine_synth_RluA-like_CS"/>
</dbReference>
<comment type="function">
    <text evidence="6">Responsible for synthesis of pseudouridine from uracil.</text>
</comment>
<feature type="active site" evidence="4">
    <location>
        <position position="117"/>
    </location>
</feature>
<reference evidence="8 11" key="1">
    <citation type="submission" date="2021-06" db="EMBL/GenBank/DDBJ databases">
        <title>Collection of gut derived symbiotic bacterial strains cultured from healthy donors.</title>
        <authorList>
            <person name="Lin H."/>
            <person name="Littmann E."/>
            <person name="Pamer E.G."/>
        </authorList>
    </citation>
    <scope>NUCLEOTIDE SEQUENCE</scope>
    <source>
        <strain evidence="9 11">MSK.21.70</strain>
        <strain evidence="8">MSK.21.82</strain>
    </source>
</reference>
<evidence type="ECO:0000256" key="2">
    <source>
        <dbReference type="ARBA" id="ARBA00010876"/>
    </source>
</evidence>
<comment type="caution">
    <text evidence="8">The sequence shown here is derived from an EMBL/GenBank/DDBJ whole genome shotgun (WGS) entry which is preliminary data.</text>
</comment>
<evidence type="ECO:0000256" key="3">
    <source>
        <dbReference type="ARBA" id="ARBA00023235"/>
    </source>
</evidence>
<organism evidence="8 10">
    <name type="scientific">Catenibacterium mitsuokai</name>
    <dbReference type="NCBI Taxonomy" id="100886"/>
    <lineage>
        <taxon>Bacteria</taxon>
        <taxon>Bacillati</taxon>
        <taxon>Bacillota</taxon>
        <taxon>Erysipelotrichia</taxon>
        <taxon>Erysipelotrichales</taxon>
        <taxon>Coprobacillaceae</taxon>
        <taxon>Catenibacterium</taxon>
    </lineage>
</organism>
<dbReference type="InterPro" id="IPR050188">
    <property type="entry name" value="RluA_PseudoU_synthase"/>
</dbReference>
<keyword evidence="3 6" id="KW-0413">Isomerase</keyword>
<dbReference type="Proteomes" id="UP001196408">
    <property type="component" value="Unassembled WGS sequence"/>
</dbReference>
<sequence>MYKVTKDELLLDSLVEHTRKKRNDCKSLLKYKSVQVNGEVQTYHAFELHPGDEVEVGKKTNLPFELLYEDDDMIVINKPSGLVSEETRNNKYQTAFYMVMEYCRKKRQQCYLVHRLDQDTSGVLMLVKNKKLYQELTHNWNKYVKTRGYVAILEGQCRKSGTIKNHLVEDKQLKMRIAKEGQLAITHYKPLEVSKDYTMMEVFLDTGRKNQIRVHMASLNHPIIGDKKYGARTNPLKRLGLHAHEFAFTHPFTHKTMTFKAPLPSSFIQMFKSSKR</sequence>
<evidence type="ECO:0000256" key="1">
    <source>
        <dbReference type="ARBA" id="ARBA00000073"/>
    </source>
</evidence>
<dbReference type="GO" id="GO:0003723">
    <property type="term" value="F:RNA binding"/>
    <property type="evidence" value="ECO:0007669"/>
    <property type="project" value="UniProtKB-KW"/>
</dbReference>
<dbReference type="GO" id="GO:0120159">
    <property type="term" value="F:rRNA pseudouridine synthase activity"/>
    <property type="evidence" value="ECO:0007669"/>
    <property type="project" value="UniProtKB-ARBA"/>
</dbReference>